<protein>
    <submittedName>
        <fullName evidence="5">AraC-type DNA-binding protein</fullName>
    </submittedName>
</protein>
<evidence type="ECO:0000256" key="2">
    <source>
        <dbReference type="ARBA" id="ARBA00023125"/>
    </source>
</evidence>
<dbReference type="GO" id="GO:0005829">
    <property type="term" value="C:cytosol"/>
    <property type="evidence" value="ECO:0007669"/>
    <property type="project" value="TreeGrafter"/>
</dbReference>
<feature type="domain" description="HTH araC/xylS-type" evidence="4">
    <location>
        <begin position="233"/>
        <end position="330"/>
    </location>
</feature>
<dbReference type="InterPro" id="IPR032687">
    <property type="entry name" value="AraC-type_N"/>
</dbReference>
<evidence type="ECO:0000256" key="1">
    <source>
        <dbReference type="ARBA" id="ARBA00023015"/>
    </source>
</evidence>
<dbReference type="Pfam" id="PF12625">
    <property type="entry name" value="Arabinose_bd"/>
    <property type="match status" value="1"/>
</dbReference>
<dbReference type="EMBL" id="FNVE01000003">
    <property type="protein sequence ID" value="SEG05753.1"/>
    <property type="molecule type" value="Genomic_DNA"/>
</dbReference>
<dbReference type="SUPFAM" id="SSF46689">
    <property type="entry name" value="Homeodomain-like"/>
    <property type="match status" value="1"/>
</dbReference>
<organism evidence="5 6">
    <name type="scientific">Halopseudomonas aestusnigri</name>
    <dbReference type="NCBI Taxonomy" id="857252"/>
    <lineage>
        <taxon>Bacteria</taxon>
        <taxon>Pseudomonadati</taxon>
        <taxon>Pseudomonadota</taxon>
        <taxon>Gammaproteobacteria</taxon>
        <taxon>Pseudomonadales</taxon>
        <taxon>Pseudomonadaceae</taxon>
        <taxon>Halopseudomonas</taxon>
    </lineage>
</organism>
<dbReference type="GO" id="GO:0003700">
    <property type="term" value="F:DNA-binding transcription factor activity"/>
    <property type="evidence" value="ECO:0007669"/>
    <property type="project" value="InterPro"/>
</dbReference>
<dbReference type="InterPro" id="IPR009057">
    <property type="entry name" value="Homeodomain-like_sf"/>
</dbReference>
<dbReference type="PANTHER" id="PTHR47894:SF1">
    <property type="entry name" value="HTH-TYPE TRANSCRIPTIONAL REGULATOR VQSM"/>
    <property type="match status" value="1"/>
</dbReference>
<dbReference type="PROSITE" id="PS01124">
    <property type="entry name" value="HTH_ARAC_FAMILY_2"/>
    <property type="match status" value="1"/>
</dbReference>
<evidence type="ECO:0000259" key="4">
    <source>
        <dbReference type="PROSITE" id="PS01124"/>
    </source>
</evidence>
<dbReference type="PRINTS" id="PR00032">
    <property type="entry name" value="HTHARAC"/>
</dbReference>
<dbReference type="SMART" id="SM00342">
    <property type="entry name" value="HTH_ARAC"/>
    <property type="match status" value="1"/>
</dbReference>
<proteinExistence type="predicted"/>
<keyword evidence="3" id="KW-0804">Transcription</keyword>
<evidence type="ECO:0000313" key="6">
    <source>
        <dbReference type="Proteomes" id="UP000243518"/>
    </source>
</evidence>
<dbReference type="AlphaFoldDB" id="A0AAQ1JPI2"/>
<dbReference type="PANTHER" id="PTHR47894">
    <property type="entry name" value="HTH-TYPE TRANSCRIPTIONAL REGULATOR GADX"/>
    <property type="match status" value="1"/>
</dbReference>
<name>A0AAQ1JPI2_9GAMM</name>
<dbReference type="RefSeq" id="WP_088275023.1">
    <property type="nucleotide sequence ID" value="NZ_FNVE01000003.1"/>
</dbReference>
<dbReference type="Gene3D" id="1.10.10.60">
    <property type="entry name" value="Homeodomain-like"/>
    <property type="match status" value="1"/>
</dbReference>
<dbReference type="GO" id="GO:0000976">
    <property type="term" value="F:transcription cis-regulatory region binding"/>
    <property type="evidence" value="ECO:0007669"/>
    <property type="project" value="TreeGrafter"/>
</dbReference>
<dbReference type="InterPro" id="IPR020449">
    <property type="entry name" value="Tscrpt_reg_AraC-type_HTH"/>
</dbReference>
<keyword evidence="6" id="KW-1185">Reference proteome</keyword>
<sequence length="332" mass="37417">MNTDARYIFWLLDFLAHQGVDTDALRSAHGLDDLKSMDMPVSSRTHTALLLDAMEKTGDPGLGLKLGYQRSLATYDQLAFLMLSCSTFREANTTGLKYQNYPGRFSGHSIITTFSEIDGQGCYQVNLNEDLGPLRLLAVEELLANIMATARWVLGQPLPVTRLRCDYPAPKHASEYRAIFNCEPQFDTPVIQLFFDAAVLDAPMPNASPQSARLYEAMCAEHSIRRMGGNMAWRVWPLIVKDPANPPNADQAAAQLCCSPRTLRRKLQSEGWQYQQIIDRVREIHARRGLSDPTLSVTQLAFQLGYCDHSGFLKAFRKWTGITPREFRSRLL</sequence>
<gene>
    <name evidence="5" type="ORF">SAMN05216586_10384</name>
</gene>
<keyword evidence="2 5" id="KW-0238">DNA-binding</keyword>
<accession>A0AAQ1JPI2</accession>
<dbReference type="InterPro" id="IPR018060">
    <property type="entry name" value="HTH_AraC"/>
</dbReference>
<evidence type="ECO:0000313" key="5">
    <source>
        <dbReference type="EMBL" id="SEG05753.1"/>
    </source>
</evidence>
<dbReference type="Pfam" id="PF12833">
    <property type="entry name" value="HTH_18"/>
    <property type="match status" value="1"/>
</dbReference>
<keyword evidence="1" id="KW-0805">Transcription regulation</keyword>
<comment type="caution">
    <text evidence="5">The sequence shown here is derived from an EMBL/GenBank/DDBJ whole genome shotgun (WGS) entry which is preliminary data.</text>
</comment>
<reference evidence="5 6" key="1">
    <citation type="submission" date="2016-10" db="EMBL/GenBank/DDBJ databases">
        <authorList>
            <person name="Varghese N."/>
            <person name="Submissions S."/>
        </authorList>
    </citation>
    <scope>NUCLEOTIDE SEQUENCE [LARGE SCALE GENOMIC DNA]</scope>
    <source>
        <strain evidence="5 6">CECT 8317</strain>
    </source>
</reference>
<dbReference type="Proteomes" id="UP000243518">
    <property type="component" value="Unassembled WGS sequence"/>
</dbReference>
<evidence type="ECO:0000256" key="3">
    <source>
        <dbReference type="ARBA" id="ARBA00023163"/>
    </source>
</evidence>